<keyword evidence="1" id="KW-1133">Transmembrane helix</keyword>
<keyword evidence="3" id="KW-1185">Reference proteome</keyword>
<keyword evidence="1" id="KW-0812">Transmembrane</keyword>
<organism evidence="2 3">
    <name type="scientific">Ornithinibacillus halotolerans</name>
    <dbReference type="NCBI Taxonomy" id="1274357"/>
    <lineage>
        <taxon>Bacteria</taxon>
        <taxon>Bacillati</taxon>
        <taxon>Bacillota</taxon>
        <taxon>Bacilli</taxon>
        <taxon>Bacillales</taxon>
        <taxon>Bacillaceae</taxon>
        <taxon>Ornithinibacillus</taxon>
    </lineage>
</organism>
<name>A0A916RVD7_9BACI</name>
<gene>
    <name evidence="2" type="ORF">GCM10008025_15380</name>
</gene>
<evidence type="ECO:0000313" key="2">
    <source>
        <dbReference type="EMBL" id="GGA72516.1"/>
    </source>
</evidence>
<dbReference type="Proteomes" id="UP000613512">
    <property type="component" value="Unassembled WGS sequence"/>
</dbReference>
<proteinExistence type="predicted"/>
<reference evidence="2" key="1">
    <citation type="journal article" date="2014" name="Int. J. Syst. Evol. Microbiol.">
        <title>Complete genome sequence of Corynebacterium casei LMG S-19264T (=DSM 44701T), isolated from a smear-ripened cheese.</title>
        <authorList>
            <consortium name="US DOE Joint Genome Institute (JGI-PGF)"/>
            <person name="Walter F."/>
            <person name="Albersmeier A."/>
            <person name="Kalinowski J."/>
            <person name="Ruckert C."/>
        </authorList>
    </citation>
    <scope>NUCLEOTIDE SEQUENCE</scope>
    <source>
        <strain evidence="2">CGMCC 1.12408</strain>
    </source>
</reference>
<keyword evidence="1" id="KW-0472">Membrane</keyword>
<evidence type="ECO:0000313" key="3">
    <source>
        <dbReference type="Proteomes" id="UP000613512"/>
    </source>
</evidence>
<reference evidence="2" key="2">
    <citation type="submission" date="2020-09" db="EMBL/GenBank/DDBJ databases">
        <authorList>
            <person name="Sun Q."/>
            <person name="Zhou Y."/>
        </authorList>
    </citation>
    <scope>NUCLEOTIDE SEQUENCE</scope>
    <source>
        <strain evidence="2">CGMCC 1.12408</strain>
    </source>
</reference>
<feature type="transmembrane region" description="Helical" evidence="1">
    <location>
        <begin position="6"/>
        <end position="23"/>
    </location>
</feature>
<protein>
    <submittedName>
        <fullName evidence="2">Uncharacterized protein</fullName>
    </submittedName>
</protein>
<dbReference type="RefSeq" id="WP_188384088.1">
    <property type="nucleotide sequence ID" value="NZ_BMEY01000006.1"/>
</dbReference>
<dbReference type="EMBL" id="BMEY01000006">
    <property type="protein sequence ID" value="GGA72516.1"/>
    <property type="molecule type" value="Genomic_DNA"/>
</dbReference>
<dbReference type="AlphaFoldDB" id="A0A916RVD7"/>
<accession>A0A916RVD7</accession>
<sequence>MIKKYGVYVILLCGWILFLTLWVNEKNENEHYRGYLSKVIAEKMGLITTVPSYSIGILEEIQDSKSITKEQANELSLSLIKLDREIQDISNFAVEIGMLETEVHHIRQVIRKYNNLLLNLTSTLDNNLEFSLSNEQLSEFAEFKRLMELFYQTNMNHLYFTSAIGEDSPTLGFINYYSNISIDNDYWVFILKKYEEISSKNNY</sequence>
<evidence type="ECO:0000256" key="1">
    <source>
        <dbReference type="SAM" id="Phobius"/>
    </source>
</evidence>
<comment type="caution">
    <text evidence="2">The sequence shown here is derived from an EMBL/GenBank/DDBJ whole genome shotgun (WGS) entry which is preliminary data.</text>
</comment>